<organism evidence="2 3">
    <name type="scientific">Aspergillus transmontanensis</name>
    <dbReference type="NCBI Taxonomy" id="1034304"/>
    <lineage>
        <taxon>Eukaryota</taxon>
        <taxon>Fungi</taxon>
        <taxon>Dikarya</taxon>
        <taxon>Ascomycota</taxon>
        <taxon>Pezizomycotina</taxon>
        <taxon>Eurotiomycetes</taxon>
        <taxon>Eurotiomycetidae</taxon>
        <taxon>Eurotiales</taxon>
        <taxon>Aspergillaceae</taxon>
        <taxon>Aspergillus</taxon>
        <taxon>Aspergillus subgen. Circumdati</taxon>
    </lineage>
</organism>
<name>A0A5N6WE28_9EURO</name>
<evidence type="ECO:0000256" key="1">
    <source>
        <dbReference type="SAM" id="MobiDB-lite"/>
    </source>
</evidence>
<dbReference type="Proteomes" id="UP000325433">
    <property type="component" value="Unassembled WGS sequence"/>
</dbReference>
<reference evidence="3" key="1">
    <citation type="submission" date="2019-04" db="EMBL/GenBank/DDBJ databases">
        <title>Friends and foes A comparative genomics studyof 23 Aspergillus species from section Flavi.</title>
        <authorList>
            <consortium name="DOE Joint Genome Institute"/>
            <person name="Kjaerbolling I."/>
            <person name="Vesth T."/>
            <person name="Frisvad J.C."/>
            <person name="Nybo J.L."/>
            <person name="Theobald S."/>
            <person name="Kildgaard S."/>
            <person name="Isbrandt T."/>
            <person name="Kuo A."/>
            <person name="Sato A."/>
            <person name="Lyhne E.K."/>
            <person name="Kogle M.E."/>
            <person name="Wiebenga A."/>
            <person name="Kun R.S."/>
            <person name="Lubbers R.J."/>
            <person name="Makela M.R."/>
            <person name="Barry K."/>
            <person name="Chovatia M."/>
            <person name="Clum A."/>
            <person name="Daum C."/>
            <person name="Haridas S."/>
            <person name="He G."/>
            <person name="LaButti K."/>
            <person name="Lipzen A."/>
            <person name="Mondo S."/>
            <person name="Riley R."/>
            <person name="Salamov A."/>
            <person name="Simmons B.A."/>
            <person name="Magnuson J.K."/>
            <person name="Henrissat B."/>
            <person name="Mortensen U.H."/>
            <person name="Larsen T.O."/>
            <person name="Devries R.P."/>
            <person name="Grigoriev I.V."/>
            <person name="Machida M."/>
            <person name="Baker S.E."/>
            <person name="Andersen M.R."/>
        </authorList>
    </citation>
    <scope>NUCLEOTIDE SEQUENCE [LARGE SCALE GENOMIC DNA]</scope>
    <source>
        <strain evidence="3">CBS 130015</strain>
    </source>
</reference>
<keyword evidence="3" id="KW-1185">Reference proteome</keyword>
<sequence>MAENTKESALGAVSTDELNHPKPYSAFSGHPVEEFNRDETIHKIYRQTSLAAVKHELHRVRVAEDGTISIHRYENRHKMLKLRRKLRFYIDPVFPWRGGWGGKWI</sequence>
<protein>
    <submittedName>
        <fullName evidence="2">Uncharacterized protein</fullName>
    </submittedName>
</protein>
<proteinExistence type="predicted"/>
<dbReference type="AlphaFoldDB" id="A0A5N6WE28"/>
<evidence type="ECO:0000313" key="3">
    <source>
        <dbReference type="Proteomes" id="UP000325433"/>
    </source>
</evidence>
<gene>
    <name evidence="2" type="ORF">BDV41DRAFT_521080</name>
</gene>
<evidence type="ECO:0000313" key="2">
    <source>
        <dbReference type="EMBL" id="KAE8319121.1"/>
    </source>
</evidence>
<dbReference type="EMBL" id="ML738295">
    <property type="protein sequence ID" value="KAE8319121.1"/>
    <property type="molecule type" value="Genomic_DNA"/>
</dbReference>
<accession>A0A5N6WE28</accession>
<feature type="region of interest" description="Disordered" evidence="1">
    <location>
        <begin position="1"/>
        <end position="29"/>
    </location>
</feature>